<proteinExistence type="predicted"/>
<keyword evidence="2" id="KW-1185">Reference proteome</keyword>
<sequence>MVVCNLCSLNPVGGMRDFSKRECVVFGCEVRGAGLWELIEKMRVRIREPEGSLLCGSEK</sequence>
<dbReference type="EMBL" id="AWUE01013814">
    <property type="protein sequence ID" value="OMP05849.1"/>
    <property type="molecule type" value="Genomic_DNA"/>
</dbReference>
<accession>A0A1R3KFM0</accession>
<reference evidence="2" key="1">
    <citation type="submission" date="2013-09" db="EMBL/GenBank/DDBJ databases">
        <title>Corchorus olitorius genome sequencing.</title>
        <authorList>
            <person name="Alam M."/>
            <person name="Haque M.S."/>
            <person name="Islam M.S."/>
            <person name="Emdad E.M."/>
            <person name="Islam M.M."/>
            <person name="Ahmed B."/>
            <person name="Halim A."/>
            <person name="Hossen Q.M.M."/>
            <person name="Hossain M.Z."/>
            <person name="Ahmed R."/>
            <person name="Khan M.M."/>
            <person name="Islam R."/>
            <person name="Rashid M.M."/>
            <person name="Khan S.A."/>
            <person name="Rahman M.S."/>
            <person name="Alam M."/>
            <person name="Yahiya A.S."/>
            <person name="Khan M.S."/>
            <person name="Azam M.S."/>
            <person name="Haque T."/>
            <person name="Lashkar M.Z.H."/>
            <person name="Akhand A.I."/>
            <person name="Morshed G."/>
            <person name="Roy S."/>
            <person name="Uddin K.S."/>
            <person name="Rabeya T."/>
            <person name="Hossain A.S."/>
            <person name="Chowdhury A."/>
            <person name="Snigdha A.R."/>
            <person name="Mortoza M.S."/>
            <person name="Matin S.A."/>
            <person name="Hoque S.M.E."/>
            <person name="Islam M.K."/>
            <person name="Roy D.K."/>
            <person name="Haider R."/>
            <person name="Moosa M.M."/>
            <person name="Elias S.M."/>
            <person name="Hasan A.M."/>
            <person name="Jahan S."/>
            <person name="Shafiuddin M."/>
            <person name="Mahmood N."/>
            <person name="Shommy N.S."/>
        </authorList>
    </citation>
    <scope>NUCLEOTIDE SEQUENCE [LARGE SCALE GENOMIC DNA]</scope>
    <source>
        <strain evidence="2">cv. O-4</strain>
    </source>
</reference>
<name>A0A1R3KFM0_9ROSI</name>
<evidence type="ECO:0000313" key="2">
    <source>
        <dbReference type="Proteomes" id="UP000187203"/>
    </source>
</evidence>
<comment type="caution">
    <text evidence="1">The sequence shown here is derived from an EMBL/GenBank/DDBJ whole genome shotgun (WGS) entry which is preliminary data.</text>
</comment>
<evidence type="ECO:0000313" key="1">
    <source>
        <dbReference type="EMBL" id="OMP05849.1"/>
    </source>
</evidence>
<dbReference type="AlphaFoldDB" id="A0A1R3KFM0"/>
<dbReference type="Proteomes" id="UP000187203">
    <property type="component" value="Unassembled WGS sequence"/>
</dbReference>
<organism evidence="1 2">
    <name type="scientific">Corchorus olitorius</name>
    <dbReference type="NCBI Taxonomy" id="93759"/>
    <lineage>
        <taxon>Eukaryota</taxon>
        <taxon>Viridiplantae</taxon>
        <taxon>Streptophyta</taxon>
        <taxon>Embryophyta</taxon>
        <taxon>Tracheophyta</taxon>
        <taxon>Spermatophyta</taxon>
        <taxon>Magnoliopsida</taxon>
        <taxon>eudicotyledons</taxon>
        <taxon>Gunneridae</taxon>
        <taxon>Pentapetalae</taxon>
        <taxon>rosids</taxon>
        <taxon>malvids</taxon>
        <taxon>Malvales</taxon>
        <taxon>Malvaceae</taxon>
        <taxon>Grewioideae</taxon>
        <taxon>Apeibeae</taxon>
        <taxon>Corchorus</taxon>
    </lineage>
</organism>
<gene>
    <name evidence="1" type="ORF">COLO4_08507</name>
</gene>
<protein>
    <submittedName>
        <fullName evidence="1">Uncharacterized protein</fullName>
    </submittedName>
</protein>